<protein>
    <submittedName>
        <fullName evidence="2">Uncharacterized protein</fullName>
    </submittedName>
</protein>
<gene>
    <name evidence="2" type="ORF">BDV33DRAFT_193170</name>
</gene>
<sequence length="60" mass="6152">MQAPQPTGSQARGSGGSGVPAAVRCIMYEESTGEGSKVNIGPRPGEHRVGGRGDQKTVKE</sequence>
<dbReference type="AlphaFoldDB" id="A0A5N6EL46"/>
<keyword evidence="3" id="KW-1185">Reference proteome</keyword>
<name>A0A5N6EL46_9EURO</name>
<proteinExistence type="predicted"/>
<accession>A0A5N6EL46</accession>
<dbReference type="Proteomes" id="UP000326799">
    <property type="component" value="Unassembled WGS sequence"/>
</dbReference>
<evidence type="ECO:0000313" key="3">
    <source>
        <dbReference type="Proteomes" id="UP000326799"/>
    </source>
</evidence>
<dbReference type="EMBL" id="ML733456">
    <property type="protein sequence ID" value="KAB8217979.1"/>
    <property type="molecule type" value="Genomic_DNA"/>
</dbReference>
<feature type="region of interest" description="Disordered" evidence="1">
    <location>
        <begin position="31"/>
        <end position="60"/>
    </location>
</feature>
<organism evidence="2 3">
    <name type="scientific">Aspergillus novoparasiticus</name>
    <dbReference type="NCBI Taxonomy" id="986946"/>
    <lineage>
        <taxon>Eukaryota</taxon>
        <taxon>Fungi</taxon>
        <taxon>Dikarya</taxon>
        <taxon>Ascomycota</taxon>
        <taxon>Pezizomycotina</taxon>
        <taxon>Eurotiomycetes</taxon>
        <taxon>Eurotiomycetidae</taxon>
        <taxon>Eurotiales</taxon>
        <taxon>Aspergillaceae</taxon>
        <taxon>Aspergillus</taxon>
        <taxon>Aspergillus subgen. Circumdati</taxon>
    </lineage>
</organism>
<evidence type="ECO:0000256" key="1">
    <source>
        <dbReference type="SAM" id="MobiDB-lite"/>
    </source>
</evidence>
<reference evidence="2 3" key="1">
    <citation type="submission" date="2019-04" db="EMBL/GenBank/DDBJ databases">
        <title>Fungal friends and foes A comparative genomics study of 23 Aspergillus species from section Flavi.</title>
        <authorList>
            <consortium name="DOE Joint Genome Institute"/>
            <person name="Kjaerbolling I."/>
            <person name="Vesth T.C."/>
            <person name="Frisvad J.C."/>
            <person name="Nybo J.L."/>
            <person name="Theobald S."/>
            <person name="Kildgaard S."/>
            <person name="Petersen T.I."/>
            <person name="Kuo A."/>
            <person name="Sato A."/>
            <person name="Lyhne E.K."/>
            <person name="Kogle M.E."/>
            <person name="Wiebenga A."/>
            <person name="Kun R.S."/>
            <person name="Lubbers R.J."/>
            <person name="Makela M.R."/>
            <person name="Barry K."/>
            <person name="Chovatia M."/>
            <person name="Clum A."/>
            <person name="Daum C."/>
            <person name="Haridas S."/>
            <person name="He G."/>
            <person name="LaButti K."/>
            <person name="Lipzen A."/>
            <person name="Mondo S."/>
            <person name="Pangilinan J."/>
            <person name="Riley R."/>
            <person name="Salamov A."/>
            <person name="Simmons B.A."/>
            <person name="Magnuson J.K."/>
            <person name="Henrissat B."/>
            <person name="Mortensen U.H."/>
            <person name="Larsen T.O."/>
            <person name="De vries R.P."/>
            <person name="Grigoriev I.V."/>
            <person name="Machida M."/>
            <person name="Baker S.E."/>
            <person name="Andersen M.R."/>
        </authorList>
    </citation>
    <scope>NUCLEOTIDE SEQUENCE [LARGE SCALE GENOMIC DNA]</scope>
    <source>
        <strain evidence="2 3">CBS 126849</strain>
    </source>
</reference>
<evidence type="ECO:0000313" key="2">
    <source>
        <dbReference type="EMBL" id="KAB8217979.1"/>
    </source>
</evidence>
<feature type="compositionally biased region" description="Basic and acidic residues" evidence="1">
    <location>
        <begin position="44"/>
        <end position="60"/>
    </location>
</feature>